<dbReference type="InterPro" id="IPR022660">
    <property type="entry name" value="DUF1581"/>
</dbReference>
<dbReference type="Pfam" id="PF13432">
    <property type="entry name" value="TPR_16"/>
    <property type="match status" value="3"/>
</dbReference>
<feature type="region of interest" description="Disordered" evidence="2">
    <location>
        <begin position="1628"/>
        <end position="1649"/>
    </location>
</feature>
<dbReference type="PROSITE" id="PS50005">
    <property type="entry name" value="TPR"/>
    <property type="match status" value="6"/>
</dbReference>
<dbReference type="KEGG" id="rul:UC8_34290"/>
<keyword evidence="1" id="KW-0802">TPR repeat</keyword>
<dbReference type="PANTHER" id="PTHR12558:SF13">
    <property type="entry name" value="CELL DIVISION CYCLE PROTEIN 27 HOMOLOG"/>
    <property type="match status" value="1"/>
</dbReference>
<dbReference type="Pfam" id="PF07622">
    <property type="entry name" value="DUF1583"/>
    <property type="match status" value="1"/>
</dbReference>
<feature type="region of interest" description="Disordered" evidence="2">
    <location>
        <begin position="1087"/>
        <end position="1116"/>
    </location>
</feature>
<feature type="repeat" description="TPR" evidence="1">
    <location>
        <begin position="195"/>
        <end position="228"/>
    </location>
</feature>
<dbReference type="InterPro" id="IPR011475">
    <property type="entry name" value="DUF1583"/>
</dbReference>
<accession>A0A5B9QQV6</accession>
<feature type="domain" description="DUF1583" evidence="5">
    <location>
        <begin position="3696"/>
        <end position="3840"/>
    </location>
</feature>
<feature type="compositionally biased region" description="Polar residues" evidence="2">
    <location>
        <begin position="1628"/>
        <end position="1639"/>
    </location>
</feature>
<sequence length="4075" mass="455640">MRIGSLRSSSADASAFSPVRMPWCAAVYLLGVLWLIVGNVANAAPQDEAASNALIAGEQTPTIEYTEEEQRQIQLADRFLKILSGNPRRGTALDRVYGHHIEFGTLDAFIAELQKQAEAAPEEGERWMLLGLFQSQRGEDAAAVTAFQKAEQTRPDDALAAYYLSQSLLRIGENAAAVEAMERAIERQPRRADLLEIFQALGRVHQRAQRTDEALRVWQRLENLFPDDPRVLEQIAIILAEEGQPALALPRYEALAELAKDDYRRTTYRVAAAELKIKTSQRSEGIADLEAVLDDLNPDGWLYRDVRRRIEDVFLRSSDQDSLVKYYQSWLDKHPDDIEAMARLARFLSASGRVPEATELMEQALRLAPSRTDLRKSFIDQLVEQQKLEEATAQYQQLVEAEPENTDFLRDWGKLVLRDKSRSLGERREEATEIWNRIRDAHPDDALTTAQVADLFRNAEMNPQALELYQQAVRLAPNDPQYREYLGEFYHILKRQDEALQTWAASAAPPNRTADNLARVAEVYNSFGYLDQAVTAIVEACELAPKDFVLQIRGGEYLSRNGKFDAALEYVAAAESLAESDEQRSTVVAQRISILQSAQRLDDEIKALAEQIDQTPQPSTADWHLLARYQAADRKWSDAGQSVEAALQLEPKSIPVLTTAASIAEAAGDFGKAADLSRRLADSDRRSRDNHLMNVSRLEMQMGRGDEALEAARQLIVASPGNTDNYEFLAQLCFRLGKNEQGLDALRKAVRINPNEPHLIIALGSALANQLKTREAIEVYWRAFEKTDEVDDQTSLTMKLVPLYEQINQFEQLIARLERDRREDDKRREMTICLAQAYQTAGDFGTARRELESLLSEDTRDTNLLQQLAKLCQTSGDLEAAIGYQRQLVQFAPGHETEFPLVAMLQAHGDRDEATEILVKLTRREEDPARLMRSIDSLLKQESYDAVIEIVDPLVSQQRDDWELLYREAVAWASLDNRQEAATRFQRILAIQRPHDTLGRAAEAKQKRAAQKARSENRRGQQTRVPTPPSPLAQLSLSNAVQQATGLIVYNRNYYSGQSSSLWTPDTFAVARMAAYGWLLRFEQEAARDAEQGDEPTDQPPGIVQQTAEAAESPHASRETLYDRLYVASLLNDNTAVFELARRLAAEGGEEEQRFFLTSLRLRGFNSQTAQVTRSGQVTDNKTPLAEEDIERMLSYYQILNEKTDDDQTRGLNTGQVAYDSSGRMYVLINGTYQLVAGSGGGAGMFLSTVLSELRLAGREDQANEMLDAEIAKADDARSLSAAMNLALAEKQVERLPDLFQKWYERAIDEIRENPKETGTASGRRNAAAHAAAVASNSLQRWLGLLAAEEEHQQILSILDRSLDVVIAEVKRDVTAPQTPSQQRRTARPRMNQSLQSYYGENTNYVRFDNAVSGEFLSPTAVTLLRQVHESFKRNQVLDDLPEHLQTRVEKADAATRVFEQIMLATVLWWGEDQQGAIELIADAGAAFDDDAGFRFQLAQLYQQQGDWDKALELVDSVVARDQRLLQQRELAAMELAERLGDVPRARQAAERLFGLRLSSQVQLTLIAPMRRLGLSEMADAIIARAERSAGNQPTALASLMSLYRGQGKTDEAKQLAHMLLRRSASPITALSSASQNPRRYSRRDDGTRSQALQLLQQTGELVDMIEQLESQVQRSPDSLRAYELLVEYYEAAKQQDKVVETLQKALAVRPKAIGLRDKLAEVYVATGKHDEACDEYLFILKQQPAWFTNDFYRVRNVFSRAKRIDDLARGMSEVDIRLFRDSYMVINMATELLRQDPESDVAIGLLERAYDAYPSSQANWMRSLGNPKVWQNTRLFELAKKSVIPTELQIKANPWQGVDAVYSYSSDGEVNSIFHSLLESLESQRLGELKSAIEIALDKHPEWRGGTVMLALIELKADKREVGKQRLVDLLADESRLESMNRDCCWIVGQELDKFEDLKQLAQTLFEQANNQPNRGMAQLQYSPVNRLVQSYLHQGRKEDARNLILSQLAQKSNSSYNQSYESRVTVDNALFAGEKLLEIGFPIDAIQQYQGLLSDSDLLLQAEQYSGSSSSSYTQRARTGLDKAMAALDGVDAAAAIEQLLAVDAKRKPNQPVLDLLLSIPEIDQIAEDSLGSSFLDILVLVAKEAEHAAVIDRRLLELRKKFPDDLSVGISLAYFRLKTESARADEALASLVDQVAAAPLEAIAADRRPNSRQRREAALSIPLWLVAREAIGRASLESVVTPLATRAVAAARRQLDPQATAEILLAWGQALLDSDDRPAAQQKWTELLQVVTRRPARTTGEGDNVVPPLTLSQFKLAMLVADRATQHGIPELAQLAVSESLAGGLPVSDPTSGDTTPAPIVRQIVNGRIVTTTANDGDFSVQVAQRLQKVVSRWEAEGYDSDRTYALLKSIVLPPSRPQEVFMYADSSALMDAKLSSLGGLLVRWAERANKLPALDAELRKRGTNPPAKLASLVMQTQIALANQQLPTAIQLLAELDTTVDREASTETIQLACHAALPAARLPRLKPQAMKILQRMLVQFAQGQQQAQTVNSAGTGKLTRMINTYLAANGGEEKVREYYDALLMARQTEYARYSGDYGLYRQLLDVANFAEEAARQSIPTVAMEYLARVTDMQLERYSRPHAPIALAASAQYVRSLDAQQRYQTWADWTLPTDSRRTVRFVIENIPVSDVPEAFATRKIDVKTVGKSSLLCNLTELVSAAKAAKQLPDLRARAEAAVEQNYPHAMTLLILVQIAGDDQAQAETAVENWLASEHDNTDKDRNALSADALKKVLVFFTCLDAGIYFDKSIDRFETFDNQVQRRIAADIRTTMIAAYADHLAQQRGATIRAGDPSGLRHWVASSVNPPGSIQTRGWWAVGDAQLSHLLGSGKDVMYFAAPVEGNFTFTVDCFTGDWGESDASYGGVMLESQSTSSRTSVSSLAQHEAFYRGSTLSGNRPGYGRVRIESTDGIVKHYLNDYLIYEEPATGTSPWITLICDGNRATVFRNPRFEGTPRIPAHVDLLSGNQMDGWNSQAFNESQPRHRLMAIEDKELNSSVSRMQSQEPAVFDWETRDGLLTGRADESAGDSQSWLFYQRPLLDGDTFEYQFHYIPGHSVVSPTLGQMAFLLRPSGVQTHWISNNDVGSSLAGVQAHNAIDETEYQNSNALPLKSDEWNTVRLSKQGQRIVVSLNDTVIFERPWDDQFDSRFGLFHYRKELARVRQATLTGSWASELPDTLTAASSELLWASENSWAPEDRQLWERFQPRSRYQPLSAEVVHAARDMDDDAALEYLSNWVLPSDDHDRFRLTFEYVPLKDQTDMPIDSVRLDRILSPAIELLRVAGRLDRLGELRTQIESTQATDSIEVRSRLAMLALVDIHGEDAQAARQTIGQLYDNLADGLPQRLAPVERSAELLVAAEAGRSPQLWSAGLDLVQRLRQLERDSKTSSNNETYRNMLHGVWGAIEEVHARPKATADAQRLTQWTAVPYFKPQHRANGQLPTTWLYERGSLEQLPSETWNQLFFQSPLRGKYEITARHSTHGYKEVVIATGMYSVEPKYDLTATRVNKVMHNQKDIDGKIELPAWDQSADFRIAVDGNQVTTFVNGVQIHQQQYSQPLDPWLLIQASAPGTNVTVRDLRITGEPEIPDEIDLIEIEGWAAWRADMYGDWFSTDADSDAPYLQSSEEILGNLRTNLAASPLESLLMYARPMLEDGEIEFETFYKPGEFEAHPAVGRDAFLLEPTGVRLHRLTNAQWEDSDLAIDNRAPLAESGPALQLVADDWNHVKIKLSGDVVTVFVNQQQVAEKQIDTAVNERFFGLFRYSDRTQCRVRNLKYRGQWPKTLPPIEQQQLAYPAEGPLVMSEEQVDEQIVIPLGQSPEELKAAGLRMLGPQTQMAVDDNALSINHRQGGEWAKWPGLAMDRKFDRDLEFTVDFADLQFQPVEQGWGTILGLSMELDDAQASKVEVAVSANTHGQVVTRGSLRRKLPSGQASTVEHEVITGGPVSGKLRLVRRGTRIHCLLASGPEQPFQLIHSLTIGDANVRQLAIQAKTSDDKGEVAAKLKHMTIRVAAPNDGA</sequence>
<feature type="region of interest" description="Disordered" evidence="2">
    <location>
        <begin position="998"/>
        <end position="1034"/>
    </location>
</feature>
<dbReference type="EMBL" id="CP042914">
    <property type="protein sequence ID" value="QEG41408.1"/>
    <property type="molecule type" value="Genomic_DNA"/>
</dbReference>
<evidence type="ECO:0000259" key="5">
    <source>
        <dbReference type="Pfam" id="PF20407"/>
    </source>
</evidence>
<evidence type="ECO:0000259" key="3">
    <source>
        <dbReference type="Pfam" id="PF07619"/>
    </source>
</evidence>
<dbReference type="SMART" id="SM00028">
    <property type="entry name" value="TPR"/>
    <property type="match status" value="18"/>
</dbReference>
<feature type="repeat" description="TPR" evidence="1">
    <location>
        <begin position="338"/>
        <end position="371"/>
    </location>
</feature>
<organism evidence="6 7">
    <name type="scientific">Roseimaritima ulvae</name>
    <dbReference type="NCBI Taxonomy" id="980254"/>
    <lineage>
        <taxon>Bacteria</taxon>
        <taxon>Pseudomonadati</taxon>
        <taxon>Planctomycetota</taxon>
        <taxon>Planctomycetia</taxon>
        <taxon>Pirellulales</taxon>
        <taxon>Pirellulaceae</taxon>
        <taxon>Roseimaritima</taxon>
    </lineage>
</organism>
<evidence type="ECO:0000256" key="1">
    <source>
        <dbReference type="PROSITE-ProRule" id="PRU00339"/>
    </source>
</evidence>
<reference evidence="6 7" key="1">
    <citation type="submission" date="2019-08" db="EMBL/GenBank/DDBJ databases">
        <title>Deep-cultivation of Planctomycetes and their phenomic and genomic characterization uncovers novel biology.</title>
        <authorList>
            <person name="Wiegand S."/>
            <person name="Jogler M."/>
            <person name="Boedeker C."/>
            <person name="Pinto D."/>
            <person name="Vollmers J."/>
            <person name="Rivas-Marin E."/>
            <person name="Kohn T."/>
            <person name="Peeters S.H."/>
            <person name="Heuer A."/>
            <person name="Rast P."/>
            <person name="Oberbeckmann S."/>
            <person name="Bunk B."/>
            <person name="Jeske O."/>
            <person name="Meyerdierks A."/>
            <person name="Storesund J.E."/>
            <person name="Kallscheuer N."/>
            <person name="Luecker S."/>
            <person name="Lage O.M."/>
            <person name="Pohl T."/>
            <person name="Merkel B.J."/>
            <person name="Hornburger P."/>
            <person name="Mueller R.-W."/>
            <person name="Bruemmer F."/>
            <person name="Labrenz M."/>
            <person name="Spormann A.M."/>
            <person name="Op den Camp H."/>
            <person name="Overmann J."/>
            <person name="Amann R."/>
            <person name="Jetten M.S.M."/>
            <person name="Mascher T."/>
            <person name="Medema M.H."/>
            <person name="Devos D.P."/>
            <person name="Kaster A.-K."/>
            <person name="Ovreas L."/>
            <person name="Rohde M."/>
            <person name="Galperin M.Y."/>
            <person name="Jogler C."/>
        </authorList>
    </citation>
    <scope>NUCLEOTIDE SEQUENCE [LARGE SCALE GENOMIC DNA]</scope>
    <source>
        <strain evidence="6 7">UC8</strain>
    </source>
</reference>
<keyword evidence="7" id="KW-1185">Reference proteome</keyword>
<feature type="domain" description="DUF1583" evidence="5">
    <location>
        <begin position="3090"/>
        <end position="3232"/>
    </location>
</feature>
<dbReference type="Proteomes" id="UP000325286">
    <property type="component" value="Chromosome"/>
</dbReference>
<evidence type="ECO:0000313" key="6">
    <source>
        <dbReference type="EMBL" id="QEG41408.1"/>
    </source>
</evidence>
<feature type="domain" description="DUF1583" evidence="4">
    <location>
        <begin position="3949"/>
        <end position="4067"/>
    </location>
</feature>
<gene>
    <name evidence="6" type="ORF">UC8_34290</name>
</gene>
<feature type="domain" description="DUF1581" evidence="3">
    <location>
        <begin position="3591"/>
        <end position="3667"/>
    </location>
</feature>
<evidence type="ECO:0000259" key="4">
    <source>
        <dbReference type="Pfam" id="PF07622"/>
    </source>
</evidence>
<feature type="repeat" description="TPR" evidence="1">
    <location>
        <begin position="446"/>
        <end position="479"/>
    </location>
</feature>
<dbReference type="Pfam" id="PF07619">
    <property type="entry name" value="DUF1581"/>
    <property type="match status" value="2"/>
</dbReference>
<dbReference type="SUPFAM" id="SSF48452">
    <property type="entry name" value="TPR-like"/>
    <property type="match status" value="5"/>
</dbReference>
<feature type="repeat" description="TPR" evidence="1">
    <location>
        <begin position="158"/>
        <end position="191"/>
    </location>
</feature>
<dbReference type="OrthoDB" id="218623at2"/>
<dbReference type="InterPro" id="IPR011990">
    <property type="entry name" value="TPR-like_helical_dom_sf"/>
</dbReference>
<evidence type="ECO:0000313" key="7">
    <source>
        <dbReference type="Proteomes" id="UP000325286"/>
    </source>
</evidence>
<proteinExistence type="predicted"/>
<dbReference type="InterPro" id="IPR046518">
    <property type="entry name" value="DUF1583_N"/>
</dbReference>
<protein>
    <submittedName>
        <fullName evidence="6">Tetratricopeptide repeat protein</fullName>
    </submittedName>
</protein>
<feature type="repeat" description="TPR" evidence="1">
    <location>
        <begin position="124"/>
        <end position="157"/>
    </location>
</feature>
<dbReference type="InterPro" id="IPR019734">
    <property type="entry name" value="TPR_rpt"/>
</dbReference>
<dbReference type="PANTHER" id="PTHR12558">
    <property type="entry name" value="CELL DIVISION CYCLE 16,23,27"/>
    <property type="match status" value="1"/>
</dbReference>
<feature type="domain" description="DUF1581" evidence="3">
    <location>
        <begin position="2965"/>
        <end position="3044"/>
    </location>
</feature>
<evidence type="ECO:0000256" key="2">
    <source>
        <dbReference type="SAM" id="MobiDB-lite"/>
    </source>
</evidence>
<name>A0A5B9QQV6_9BACT</name>
<dbReference type="Gene3D" id="1.25.40.10">
    <property type="entry name" value="Tetratricopeptide repeat domain"/>
    <property type="match status" value="6"/>
</dbReference>
<dbReference type="Pfam" id="PF20407">
    <property type="entry name" value="DUF1583_N"/>
    <property type="match status" value="2"/>
</dbReference>
<feature type="repeat" description="TPR" evidence="1">
    <location>
        <begin position="723"/>
        <end position="756"/>
    </location>
</feature>
<dbReference type="Gene3D" id="2.60.120.560">
    <property type="entry name" value="Exo-inulinase, domain 1"/>
    <property type="match status" value="1"/>
</dbReference>